<dbReference type="InterPro" id="IPR027417">
    <property type="entry name" value="P-loop_NTPase"/>
</dbReference>
<evidence type="ECO:0000313" key="2">
    <source>
        <dbReference type="EMBL" id="CEG11873.1"/>
    </source>
</evidence>
<feature type="domain" description="AAA" evidence="1">
    <location>
        <begin position="62"/>
        <end position="207"/>
    </location>
</feature>
<dbReference type="InterPro" id="IPR041682">
    <property type="entry name" value="AAA_14"/>
</dbReference>
<dbReference type="AlphaFoldDB" id="A0A098E799"/>
<evidence type="ECO:0000259" key="1">
    <source>
        <dbReference type="Pfam" id="PF13173"/>
    </source>
</evidence>
<dbReference type="PANTHER" id="PTHR42990:SF1">
    <property type="entry name" value="AAA+ ATPASE DOMAIN-CONTAINING PROTEIN"/>
    <property type="match status" value="1"/>
</dbReference>
<proteinExistence type="predicted"/>
<dbReference type="CDD" id="cd00009">
    <property type="entry name" value="AAA"/>
    <property type="match status" value="1"/>
</dbReference>
<accession>A0A098E799</accession>
<dbReference type="SUPFAM" id="SSF52540">
    <property type="entry name" value="P-loop containing nucleoside triphosphate hydrolases"/>
    <property type="match status" value="1"/>
</dbReference>
<dbReference type="PANTHER" id="PTHR42990">
    <property type="entry name" value="ATPASE"/>
    <property type="match status" value="1"/>
</dbReference>
<dbReference type="Pfam" id="PF13173">
    <property type="entry name" value="AAA_14"/>
    <property type="match status" value="1"/>
</dbReference>
<gene>
    <name evidence="2" type="ORF">MSIBF_A1750016</name>
</gene>
<name>A0A098E799_9ZZZZ</name>
<dbReference type="EMBL" id="CCXY01000085">
    <property type="protein sequence ID" value="CEG11873.1"/>
    <property type="molecule type" value="Genomic_DNA"/>
</dbReference>
<dbReference type="Gene3D" id="3.40.50.300">
    <property type="entry name" value="P-loop containing nucleotide triphosphate hydrolases"/>
    <property type="match status" value="1"/>
</dbReference>
<protein>
    <recommendedName>
        <fullName evidence="1">AAA domain-containing protein</fullName>
    </recommendedName>
</protein>
<organism evidence="2">
    <name type="scientific">groundwater metagenome</name>
    <dbReference type="NCBI Taxonomy" id="717931"/>
    <lineage>
        <taxon>unclassified sequences</taxon>
        <taxon>metagenomes</taxon>
        <taxon>ecological metagenomes</taxon>
    </lineage>
</organism>
<reference evidence="2" key="1">
    <citation type="submission" date="2014-09" db="EMBL/GenBank/DDBJ databases">
        <authorList>
            <person name="Probst J Alexander"/>
        </authorList>
    </citation>
    <scope>NUCLEOTIDE SEQUENCE</scope>
</reference>
<sequence>MNNIKSEKLDKFYRLWTTELDNFLSGYIYDENNNLLPTRYIFSHYATLLENFLNNNIEELEKINLLSGIRGVGKTTLFTQIFYARKFVKINKGYQKIFAQDYEKIYLDVSRLHLQGITLNEFFGLYEEIKGFRFETLNKKLLILLDEVHYDKQWGLFLKTLFDRTKGHKNILVIATGSSALNIKINPDLARRAYLEELYPLKFTEYLILKENKFPVKYLSDSLSTAILKSENAKELYDSLNSLLSMVNSFFATLPLGIEEEFLDIGGFPFTLKTKMTKQKIYTTIQNVLEKLINKDILILKKFNSETLSKINDLLYLLANSDMINYGNLCSSLEINHRTLTSLLDVLVMSGILMKIRSYGGKYTKIRKPPKYLFISPSLRSGILEGVCPVEIKGKKLEDYCSIIFIRDFKKLCPRIEFMYDSSKKGADFILKNENKEIVIEIGFNKENYGIKQIKETAKKIKNFSYGIIIGSDELELVDDKFVKLPLKYWLLI</sequence>